<evidence type="ECO:0000256" key="2">
    <source>
        <dbReference type="SAM" id="SignalP"/>
    </source>
</evidence>
<feature type="signal peptide" evidence="2">
    <location>
        <begin position="1"/>
        <end position="21"/>
    </location>
</feature>
<comment type="caution">
    <text evidence="4">The sequence shown here is derived from an EMBL/GenBank/DDBJ whole genome shotgun (WGS) entry which is preliminary data.</text>
</comment>
<dbReference type="InterPro" id="IPR000868">
    <property type="entry name" value="Isochorismatase-like_dom"/>
</dbReference>
<keyword evidence="2" id="KW-0732">Signal</keyword>
<feature type="domain" description="Isochorismatase-like" evidence="3">
    <location>
        <begin position="33"/>
        <end position="184"/>
    </location>
</feature>
<name>A0ABR3FQS6_9AGAR</name>
<comment type="similarity">
    <text evidence="1">Belongs to the isochorismatase family.</text>
</comment>
<evidence type="ECO:0000313" key="5">
    <source>
        <dbReference type="Proteomes" id="UP001465976"/>
    </source>
</evidence>
<dbReference type="Proteomes" id="UP001465976">
    <property type="component" value="Unassembled WGS sequence"/>
</dbReference>
<evidence type="ECO:0000256" key="1">
    <source>
        <dbReference type="ARBA" id="ARBA00006336"/>
    </source>
</evidence>
<dbReference type="PANTHER" id="PTHR43559:SF3">
    <property type="entry name" value="HYDROLASE YCAC-RELATED"/>
    <property type="match status" value="1"/>
</dbReference>
<keyword evidence="5" id="KW-1185">Reference proteome</keyword>
<protein>
    <recommendedName>
        <fullName evidence="3">Isochorismatase-like domain-containing protein</fullName>
    </recommendedName>
</protein>
<organism evidence="4 5">
    <name type="scientific">Marasmius crinis-equi</name>
    <dbReference type="NCBI Taxonomy" id="585013"/>
    <lineage>
        <taxon>Eukaryota</taxon>
        <taxon>Fungi</taxon>
        <taxon>Dikarya</taxon>
        <taxon>Basidiomycota</taxon>
        <taxon>Agaricomycotina</taxon>
        <taxon>Agaricomycetes</taxon>
        <taxon>Agaricomycetidae</taxon>
        <taxon>Agaricales</taxon>
        <taxon>Marasmiineae</taxon>
        <taxon>Marasmiaceae</taxon>
        <taxon>Marasmius</taxon>
    </lineage>
</organism>
<dbReference type="InterPro" id="IPR053152">
    <property type="entry name" value="Hydrolase_YcaC-like"/>
</dbReference>
<dbReference type="Pfam" id="PF00857">
    <property type="entry name" value="Isochorismatase"/>
    <property type="match status" value="1"/>
</dbReference>
<proteinExistence type="inferred from homology"/>
<reference evidence="4 5" key="1">
    <citation type="submission" date="2024-02" db="EMBL/GenBank/DDBJ databases">
        <title>A draft genome for the cacao thread blight pathogen Marasmius crinis-equi.</title>
        <authorList>
            <person name="Cohen S.P."/>
            <person name="Baruah I.K."/>
            <person name="Amoako-Attah I."/>
            <person name="Bukari Y."/>
            <person name="Meinhardt L.W."/>
            <person name="Bailey B.A."/>
        </authorList>
    </citation>
    <scope>NUCLEOTIDE SEQUENCE [LARGE SCALE GENOMIC DNA]</scope>
    <source>
        <strain evidence="4 5">GH-76</strain>
    </source>
</reference>
<dbReference type="Gene3D" id="3.40.50.850">
    <property type="entry name" value="Isochorismatase-like"/>
    <property type="match status" value="1"/>
</dbReference>
<sequence>MRVFFALLIASIIGALQGVFGYKYDRLEKNNSVVVLVDQQIGVHEMVRDFEPVEFKNKVLAHAAIAKLFDIPIVITTTTDDGPNGPIIKEISDMYPDTPVIRRPGEVNAWDNEEFREAVRATGKTQIILAGVITDVCTTFLALSFVDEGYTVYANAEASGTYSSRMAEYANDRMRAAGVQVVPTIAIVMELMRDWRATPGAAELAPFIDEYLPFYGIIARNFNYAKNGTQV</sequence>
<accession>A0ABR3FQS6</accession>
<dbReference type="EMBL" id="JBAHYK010000143">
    <property type="protein sequence ID" value="KAL0577667.1"/>
    <property type="molecule type" value="Genomic_DNA"/>
</dbReference>
<dbReference type="SUPFAM" id="SSF52499">
    <property type="entry name" value="Isochorismatase-like hydrolases"/>
    <property type="match status" value="1"/>
</dbReference>
<evidence type="ECO:0000313" key="4">
    <source>
        <dbReference type="EMBL" id="KAL0577667.1"/>
    </source>
</evidence>
<feature type="chain" id="PRO_5046027569" description="Isochorismatase-like domain-containing protein" evidence="2">
    <location>
        <begin position="22"/>
        <end position="231"/>
    </location>
</feature>
<dbReference type="PANTHER" id="PTHR43559">
    <property type="entry name" value="HYDROLASE YCAC-RELATED"/>
    <property type="match status" value="1"/>
</dbReference>
<gene>
    <name evidence="4" type="ORF">V5O48_004315</name>
</gene>
<dbReference type="InterPro" id="IPR036380">
    <property type="entry name" value="Isochorismatase-like_sf"/>
</dbReference>
<evidence type="ECO:0000259" key="3">
    <source>
        <dbReference type="Pfam" id="PF00857"/>
    </source>
</evidence>